<dbReference type="PANTHER" id="PTHR43194:SF2">
    <property type="entry name" value="PEROXISOMAL MEMBRANE PROTEIN LPX1"/>
    <property type="match status" value="1"/>
</dbReference>
<dbReference type="RefSeq" id="WP_074263605.1">
    <property type="nucleotide sequence ID" value="NZ_FSRM01000001.1"/>
</dbReference>
<organism evidence="1 2">
    <name type="scientific">Paraburkholderia phenazinium</name>
    <dbReference type="NCBI Taxonomy" id="60549"/>
    <lineage>
        <taxon>Bacteria</taxon>
        <taxon>Pseudomonadati</taxon>
        <taxon>Pseudomonadota</taxon>
        <taxon>Betaproteobacteria</taxon>
        <taxon>Burkholderiales</taxon>
        <taxon>Burkholderiaceae</taxon>
        <taxon>Paraburkholderia</taxon>
    </lineage>
</organism>
<evidence type="ECO:0000313" key="1">
    <source>
        <dbReference type="EMBL" id="SIN92044.1"/>
    </source>
</evidence>
<dbReference type="InterPro" id="IPR050228">
    <property type="entry name" value="Carboxylesterase_BioH"/>
</dbReference>
<dbReference type="Gene3D" id="3.40.50.1820">
    <property type="entry name" value="alpha/beta hydrolase"/>
    <property type="match status" value="1"/>
</dbReference>
<evidence type="ECO:0000313" key="2">
    <source>
        <dbReference type="Proteomes" id="UP000184693"/>
    </source>
</evidence>
<dbReference type="PANTHER" id="PTHR43194">
    <property type="entry name" value="HYDROLASE ALPHA/BETA FOLD FAMILY"/>
    <property type="match status" value="1"/>
</dbReference>
<dbReference type="AlphaFoldDB" id="A0A1N6F9Z2"/>
<dbReference type="CDD" id="cd12807">
    <property type="entry name" value="Esterase_713"/>
    <property type="match status" value="1"/>
</dbReference>
<dbReference type="InterPro" id="IPR029058">
    <property type="entry name" value="AB_hydrolase_fold"/>
</dbReference>
<gene>
    <name evidence="1" type="ORF">SAMN05444168_1389</name>
</gene>
<dbReference type="Proteomes" id="UP000184693">
    <property type="component" value="Unassembled WGS sequence"/>
</dbReference>
<evidence type="ECO:0008006" key="3">
    <source>
        <dbReference type="Google" id="ProtNLM"/>
    </source>
</evidence>
<name>A0A1N6F9Z2_9BURK</name>
<dbReference type="EMBL" id="FSRM01000001">
    <property type="protein sequence ID" value="SIN92044.1"/>
    <property type="molecule type" value="Genomic_DNA"/>
</dbReference>
<accession>A0A1N6F9Z2</accession>
<sequence length="357" mass="38305">MIRTRKRTAGLIGTILVAAACAVGLVACASSPVNRAAVLSGPMSIAKQGSFFIGGRDVHSDTLSTLPNYVASGTVTVDQMYVHYQVPTSAKPVSLTLIHGCCLTGMTWETTPDGRMGWEEYFVRNGYPTYVIDQSDRGRSATDISAINAARSGKAPASQLPNVFAASHESAWAIFRFGPKYPETFPGEQFPVDAQAALWQQMVPDWSPSVGVPNPTVPALSQLAIQLRHTVLISHSQAGIYPFQTAAISTQGIAGIVSIEPGECPSATGDLAPYTRLPILVLFGDYVDLSPRWAPRLKSCQVFVDAVDRAGGRAQLVLLPNEGIHGNTHMMMQDRNNLDVADWILKWIDTHVSAAGA</sequence>
<dbReference type="SUPFAM" id="SSF53474">
    <property type="entry name" value="alpha/beta-Hydrolases"/>
    <property type="match status" value="1"/>
</dbReference>
<reference evidence="1 2" key="1">
    <citation type="submission" date="2016-11" db="EMBL/GenBank/DDBJ databases">
        <authorList>
            <person name="Jaros S."/>
            <person name="Januszkiewicz K."/>
            <person name="Wedrychowicz H."/>
        </authorList>
    </citation>
    <scope>NUCLEOTIDE SEQUENCE [LARGE SCALE GENOMIC DNA]</scope>
    <source>
        <strain evidence="1 2">GAS86</strain>
    </source>
</reference>
<protein>
    <recommendedName>
        <fullName evidence="3">Esterase</fullName>
    </recommendedName>
</protein>
<proteinExistence type="predicted"/>
<dbReference type="PROSITE" id="PS51257">
    <property type="entry name" value="PROKAR_LIPOPROTEIN"/>
    <property type="match status" value="1"/>
</dbReference>
<dbReference type="OrthoDB" id="7820973at2"/>